<evidence type="ECO:0000313" key="2">
    <source>
        <dbReference type="Proteomes" id="UP000037460"/>
    </source>
</evidence>
<protein>
    <submittedName>
        <fullName evidence="1">Uncharacterized protein</fullName>
    </submittedName>
</protein>
<evidence type="ECO:0000313" key="1">
    <source>
        <dbReference type="EMBL" id="KOO22225.1"/>
    </source>
</evidence>
<dbReference type="AlphaFoldDB" id="A0A0M0J6Y6"/>
<name>A0A0M0J6Y6_9EUKA</name>
<reference evidence="2" key="1">
    <citation type="journal article" date="2015" name="PLoS Genet.">
        <title>Genome Sequence and Transcriptome Analyses of Chrysochromulina tobin: Metabolic Tools for Enhanced Algal Fitness in the Prominent Order Prymnesiales (Haptophyceae).</title>
        <authorList>
            <person name="Hovde B.T."/>
            <person name="Deodato C.R."/>
            <person name="Hunsperger H.M."/>
            <person name="Ryken S.A."/>
            <person name="Yost W."/>
            <person name="Jha R.K."/>
            <person name="Patterson J."/>
            <person name="Monnat R.J. Jr."/>
            <person name="Barlow S.B."/>
            <person name="Starkenburg S.R."/>
            <person name="Cattolico R.A."/>
        </authorList>
    </citation>
    <scope>NUCLEOTIDE SEQUENCE</scope>
    <source>
        <strain evidence="2">CCMP291</strain>
    </source>
</reference>
<accession>A0A0M0J6Y6</accession>
<organism evidence="1 2">
    <name type="scientific">Chrysochromulina tobinii</name>
    <dbReference type="NCBI Taxonomy" id="1460289"/>
    <lineage>
        <taxon>Eukaryota</taxon>
        <taxon>Haptista</taxon>
        <taxon>Haptophyta</taxon>
        <taxon>Prymnesiophyceae</taxon>
        <taxon>Prymnesiales</taxon>
        <taxon>Chrysochromulinaceae</taxon>
        <taxon>Chrysochromulina</taxon>
    </lineage>
</organism>
<gene>
    <name evidence="1" type="ORF">Ctob_005410</name>
</gene>
<proteinExistence type="predicted"/>
<keyword evidence="2" id="KW-1185">Reference proteome</keyword>
<dbReference type="EMBL" id="JWZX01003298">
    <property type="protein sequence ID" value="KOO22225.1"/>
    <property type="molecule type" value="Genomic_DNA"/>
</dbReference>
<dbReference type="Proteomes" id="UP000037460">
    <property type="component" value="Unassembled WGS sequence"/>
</dbReference>
<comment type="caution">
    <text evidence="1">The sequence shown here is derived from an EMBL/GenBank/DDBJ whole genome shotgun (WGS) entry which is preliminary data.</text>
</comment>
<sequence length="145" mass="15627">MPLPAPSPMPLPALSISPALREHVDKMVLAIPEVVLYVEERIGSEACIVDAAVTTTLPSESSPMQHLLFGVRPHVAMRYAAGAAQLLFVAPESLLLFVAPESLVRDVPLLRWACARRGCTTIAVDEAHLALPEPVGEKKGYVQQL</sequence>